<evidence type="ECO:0000313" key="4">
    <source>
        <dbReference type="Proteomes" id="UP000197138"/>
    </source>
</evidence>
<dbReference type="EMBL" id="PGOL01000105">
    <property type="protein sequence ID" value="PKI76996.1"/>
    <property type="molecule type" value="Genomic_DNA"/>
</dbReference>
<comment type="caution">
    <text evidence="2">The sequence shown here is derived from an EMBL/GenBank/DDBJ whole genome shotgun (WGS) entry which is preliminary data.</text>
</comment>
<keyword evidence="5" id="KW-1185">Reference proteome</keyword>
<reference evidence="2" key="2">
    <citation type="submission" date="2017-06" db="EMBL/GenBank/DDBJ databases">
        <title>The pomegranate genome and the genomics of punicalagin biosynthesis.</title>
        <authorList>
            <person name="Xu C."/>
        </authorList>
    </citation>
    <scope>NUCLEOTIDE SEQUENCE [LARGE SCALE GENOMIC DNA]</scope>
    <source>
        <tissue evidence="2">Fresh leaf</tissue>
    </source>
</reference>
<feature type="compositionally biased region" description="Gly residues" evidence="1">
    <location>
        <begin position="59"/>
        <end position="77"/>
    </location>
</feature>
<sequence length="196" mass="21083">MESFITSWSLDRETMSFEIFRNKLLNQESPLRQPFPETSAPPATALLLQTQPNKSGRGNQNGGSRGGSSNKGGGRGSGRFNDYGNGPGQQHWNTNSGSKFGRGSGGRGQQGQRGGYSLVVYCRGQSTYTPFSVRTAGNSPSPYEGILGHGPTAFICQISNSADHTTLHCLEYYNHNQSQPVPKSLAALTLNDHPTC</sequence>
<organism evidence="2 4">
    <name type="scientific">Punica granatum</name>
    <name type="common">Pomegranate</name>
    <dbReference type="NCBI Taxonomy" id="22663"/>
    <lineage>
        <taxon>Eukaryota</taxon>
        <taxon>Viridiplantae</taxon>
        <taxon>Streptophyta</taxon>
        <taxon>Embryophyta</taxon>
        <taxon>Tracheophyta</taxon>
        <taxon>Spermatophyta</taxon>
        <taxon>Magnoliopsida</taxon>
        <taxon>eudicotyledons</taxon>
        <taxon>Gunneridae</taxon>
        <taxon>Pentapetalae</taxon>
        <taxon>rosids</taxon>
        <taxon>malvids</taxon>
        <taxon>Myrtales</taxon>
        <taxon>Lythraceae</taxon>
        <taxon>Punica</taxon>
    </lineage>
</organism>
<feature type="region of interest" description="Disordered" evidence="1">
    <location>
        <begin position="31"/>
        <end position="113"/>
    </location>
</feature>
<dbReference type="Proteomes" id="UP000233551">
    <property type="component" value="Unassembled WGS sequence"/>
</dbReference>
<name>A0A218WVD8_PUNGR</name>
<protein>
    <submittedName>
        <fullName evidence="2">Uncharacterized protein</fullName>
    </submittedName>
</protein>
<proteinExistence type="predicted"/>
<reference evidence="3 5" key="3">
    <citation type="submission" date="2017-11" db="EMBL/GenBank/DDBJ databases">
        <title>De-novo sequencing of pomegranate (Punica granatum L.) genome.</title>
        <authorList>
            <person name="Akparov Z."/>
            <person name="Amiraslanov A."/>
            <person name="Hajiyeva S."/>
            <person name="Abbasov M."/>
            <person name="Kaur K."/>
            <person name="Hamwieh A."/>
            <person name="Solovyev V."/>
            <person name="Salamov A."/>
            <person name="Braich B."/>
            <person name="Kosarev P."/>
            <person name="Mahmoud A."/>
            <person name="Hajiyev E."/>
            <person name="Babayeva S."/>
            <person name="Izzatullayeva V."/>
            <person name="Mammadov A."/>
            <person name="Mammadov A."/>
            <person name="Sharifova S."/>
            <person name="Ojaghi J."/>
            <person name="Eynullazada K."/>
            <person name="Bayramov B."/>
            <person name="Abdulazimova A."/>
            <person name="Shahmuradov I."/>
        </authorList>
    </citation>
    <scope>NUCLEOTIDE SEQUENCE [LARGE SCALE GENOMIC DNA]</scope>
    <source>
        <strain evidence="3">AG2017</strain>
        <strain evidence="5">cv. AG2017</strain>
        <tissue evidence="3">Leaf</tissue>
    </source>
</reference>
<reference evidence="4" key="1">
    <citation type="journal article" date="2017" name="Plant J.">
        <title>The pomegranate (Punica granatum L.) genome and the genomics of punicalagin biosynthesis.</title>
        <authorList>
            <person name="Qin G."/>
            <person name="Xu C."/>
            <person name="Ming R."/>
            <person name="Tang H."/>
            <person name="Guyot R."/>
            <person name="Kramer E.M."/>
            <person name="Hu Y."/>
            <person name="Yi X."/>
            <person name="Qi Y."/>
            <person name="Xu X."/>
            <person name="Gao Z."/>
            <person name="Pan H."/>
            <person name="Jian J."/>
            <person name="Tian Y."/>
            <person name="Yue Z."/>
            <person name="Xu Y."/>
        </authorList>
    </citation>
    <scope>NUCLEOTIDE SEQUENCE [LARGE SCALE GENOMIC DNA]</scope>
    <source>
        <strain evidence="4">cv. Dabenzi</strain>
    </source>
</reference>
<dbReference type="Proteomes" id="UP000197138">
    <property type="component" value="Unassembled WGS sequence"/>
</dbReference>
<accession>A0A218WVD8</accession>
<gene>
    <name evidence="2" type="ORF">CDL15_Pgr009857</name>
    <name evidence="3" type="ORF">CRG98_002499</name>
</gene>
<dbReference type="AlphaFoldDB" id="A0A218WVD8"/>
<evidence type="ECO:0000313" key="5">
    <source>
        <dbReference type="Proteomes" id="UP000233551"/>
    </source>
</evidence>
<feature type="compositionally biased region" description="Gly residues" evidence="1">
    <location>
        <begin position="100"/>
        <end position="113"/>
    </location>
</feature>
<evidence type="ECO:0000256" key="1">
    <source>
        <dbReference type="SAM" id="MobiDB-lite"/>
    </source>
</evidence>
<evidence type="ECO:0000313" key="3">
    <source>
        <dbReference type="EMBL" id="PKI76996.1"/>
    </source>
</evidence>
<dbReference type="EMBL" id="MTKT01003224">
    <property type="protein sequence ID" value="OWM76211.1"/>
    <property type="molecule type" value="Genomic_DNA"/>
</dbReference>
<evidence type="ECO:0000313" key="2">
    <source>
        <dbReference type="EMBL" id="OWM76211.1"/>
    </source>
</evidence>